<gene>
    <name evidence="2" type="ORF">OJ997_11040</name>
</gene>
<sequence length="284" mass="30212">MSGVGIVAGFALRESVRRRVFVVVALLTVAFLGLYGLGVWRVSREVTEFGDFQAGVEPDTVAGATLLGLAMFATLFLGAILAVFLTLNAVRGDAERGLLQPIVVRPLGRATFLLGRYVAAAGVCVAYTVFVFLASVVITHLFIDWWPDRLLTPALQMGVAVAVLAALALGGSVLLSSTANGIAIFMLFGAGLTAGLLGQIGEALDSDTLQDVSQVTSWILPFEAHYQDALSEITADSSGFTRYAINLGPFGGAQEFGAFLWPYTVLYLSAIALVSLWAFRRRDL</sequence>
<keyword evidence="1" id="KW-0812">Transmembrane</keyword>
<organism evidence="2 3">
    <name type="scientific">Solirubrobacter phytolaccae</name>
    <dbReference type="NCBI Taxonomy" id="1404360"/>
    <lineage>
        <taxon>Bacteria</taxon>
        <taxon>Bacillati</taxon>
        <taxon>Actinomycetota</taxon>
        <taxon>Thermoleophilia</taxon>
        <taxon>Solirubrobacterales</taxon>
        <taxon>Solirubrobacteraceae</taxon>
        <taxon>Solirubrobacter</taxon>
    </lineage>
</organism>
<dbReference type="Pfam" id="PF12679">
    <property type="entry name" value="ABC2_membrane_2"/>
    <property type="match status" value="1"/>
</dbReference>
<evidence type="ECO:0000256" key="1">
    <source>
        <dbReference type="SAM" id="Phobius"/>
    </source>
</evidence>
<protein>
    <submittedName>
        <fullName evidence="2">ABC transporter permease subunit</fullName>
    </submittedName>
</protein>
<comment type="caution">
    <text evidence="2">The sequence shown here is derived from an EMBL/GenBank/DDBJ whole genome shotgun (WGS) entry which is preliminary data.</text>
</comment>
<dbReference type="GO" id="GO:0140359">
    <property type="term" value="F:ABC-type transporter activity"/>
    <property type="evidence" value="ECO:0007669"/>
    <property type="project" value="InterPro"/>
</dbReference>
<accession>A0A9X3S7A7</accession>
<proteinExistence type="predicted"/>
<feature type="transmembrane region" description="Helical" evidence="1">
    <location>
        <begin position="60"/>
        <end position="87"/>
    </location>
</feature>
<dbReference type="PANTHER" id="PTHR43471:SF10">
    <property type="entry name" value="SLL1107 PROTEIN"/>
    <property type="match status" value="1"/>
</dbReference>
<dbReference type="GO" id="GO:0005886">
    <property type="term" value="C:plasma membrane"/>
    <property type="evidence" value="ECO:0007669"/>
    <property type="project" value="UniProtKB-SubCell"/>
</dbReference>
<keyword evidence="3" id="KW-1185">Reference proteome</keyword>
<evidence type="ECO:0000313" key="2">
    <source>
        <dbReference type="EMBL" id="MDA0180829.1"/>
    </source>
</evidence>
<feature type="transmembrane region" description="Helical" evidence="1">
    <location>
        <begin position="182"/>
        <end position="201"/>
    </location>
</feature>
<name>A0A9X3S7A7_9ACTN</name>
<dbReference type="Proteomes" id="UP001147653">
    <property type="component" value="Unassembled WGS sequence"/>
</dbReference>
<keyword evidence="1" id="KW-1133">Transmembrane helix</keyword>
<dbReference type="PANTHER" id="PTHR43471">
    <property type="entry name" value="ABC TRANSPORTER PERMEASE"/>
    <property type="match status" value="1"/>
</dbReference>
<reference evidence="2" key="1">
    <citation type="submission" date="2022-10" db="EMBL/GenBank/DDBJ databases">
        <title>The WGS of Solirubrobacter phytolaccae KCTC 29190.</title>
        <authorList>
            <person name="Jiang Z."/>
        </authorList>
    </citation>
    <scope>NUCLEOTIDE SEQUENCE</scope>
    <source>
        <strain evidence="2">KCTC 29190</strain>
    </source>
</reference>
<dbReference type="EMBL" id="JAPDDP010000016">
    <property type="protein sequence ID" value="MDA0180829.1"/>
    <property type="molecule type" value="Genomic_DNA"/>
</dbReference>
<feature type="transmembrane region" description="Helical" evidence="1">
    <location>
        <begin position="155"/>
        <end position="175"/>
    </location>
</feature>
<keyword evidence="1" id="KW-0472">Membrane</keyword>
<feature type="transmembrane region" description="Helical" evidence="1">
    <location>
        <begin position="20"/>
        <end position="40"/>
    </location>
</feature>
<dbReference type="AlphaFoldDB" id="A0A9X3S7A7"/>
<evidence type="ECO:0000313" key="3">
    <source>
        <dbReference type="Proteomes" id="UP001147653"/>
    </source>
</evidence>
<feature type="transmembrane region" description="Helical" evidence="1">
    <location>
        <begin position="117"/>
        <end position="143"/>
    </location>
</feature>
<feature type="transmembrane region" description="Helical" evidence="1">
    <location>
        <begin position="260"/>
        <end position="279"/>
    </location>
</feature>
<dbReference type="RefSeq" id="WP_270025138.1">
    <property type="nucleotide sequence ID" value="NZ_JAPDDP010000016.1"/>
</dbReference>